<organism evidence="2">
    <name type="scientific">marine metagenome</name>
    <dbReference type="NCBI Taxonomy" id="408172"/>
    <lineage>
        <taxon>unclassified sequences</taxon>
        <taxon>metagenomes</taxon>
        <taxon>ecological metagenomes</taxon>
    </lineage>
</organism>
<dbReference type="AlphaFoldDB" id="A0A382BR56"/>
<reference evidence="2" key="1">
    <citation type="submission" date="2018-05" db="EMBL/GenBank/DDBJ databases">
        <authorList>
            <person name="Lanie J.A."/>
            <person name="Ng W.-L."/>
            <person name="Kazmierczak K.M."/>
            <person name="Andrzejewski T.M."/>
            <person name="Davidsen T.M."/>
            <person name="Wayne K.J."/>
            <person name="Tettelin H."/>
            <person name="Glass J.I."/>
            <person name="Rusch D."/>
            <person name="Podicherti R."/>
            <person name="Tsui H.-C.T."/>
            <person name="Winkler M.E."/>
        </authorList>
    </citation>
    <scope>NUCLEOTIDE SEQUENCE</scope>
</reference>
<keyword evidence="1" id="KW-0472">Membrane</keyword>
<gene>
    <name evidence="2" type="ORF">METZ01_LOCUS168998</name>
</gene>
<feature type="transmembrane region" description="Helical" evidence="1">
    <location>
        <begin position="17"/>
        <end position="35"/>
    </location>
</feature>
<evidence type="ECO:0008006" key="3">
    <source>
        <dbReference type="Google" id="ProtNLM"/>
    </source>
</evidence>
<dbReference type="EMBL" id="UINC01030931">
    <property type="protein sequence ID" value="SVB16144.1"/>
    <property type="molecule type" value="Genomic_DNA"/>
</dbReference>
<evidence type="ECO:0000313" key="2">
    <source>
        <dbReference type="EMBL" id="SVB16144.1"/>
    </source>
</evidence>
<accession>A0A382BR56</accession>
<protein>
    <recommendedName>
        <fullName evidence="3">MotA/TolQ/ExbB proton channel domain-containing protein</fullName>
    </recommendedName>
</protein>
<sequence length="79" mass="8370">MDASQYHLLSLFSDGGLMMYPLVLCSLIALGVIIAKSWTLWTAHASTQSVLAEVQEAADAGHLDQALELAMARRGPAAA</sequence>
<feature type="non-terminal residue" evidence="2">
    <location>
        <position position="79"/>
    </location>
</feature>
<keyword evidence="1" id="KW-1133">Transmembrane helix</keyword>
<proteinExistence type="predicted"/>
<name>A0A382BR56_9ZZZZ</name>
<keyword evidence="1" id="KW-0812">Transmembrane</keyword>
<evidence type="ECO:0000256" key="1">
    <source>
        <dbReference type="SAM" id="Phobius"/>
    </source>
</evidence>